<keyword evidence="1" id="KW-0472">Membrane</keyword>
<feature type="transmembrane region" description="Helical" evidence="1">
    <location>
        <begin position="7"/>
        <end position="27"/>
    </location>
</feature>
<proteinExistence type="predicted"/>
<dbReference type="AlphaFoldDB" id="A0A6I5A3A8"/>
<name>A0A6I5A3A8_9BACI</name>
<organism evidence="2 3">
    <name type="scientific">Pontibacillus yanchengensis</name>
    <dbReference type="NCBI Taxonomy" id="462910"/>
    <lineage>
        <taxon>Bacteria</taxon>
        <taxon>Bacillati</taxon>
        <taxon>Bacillota</taxon>
        <taxon>Bacilli</taxon>
        <taxon>Bacillales</taxon>
        <taxon>Bacillaceae</taxon>
        <taxon>Pontibacillus</taxon>
    </lineage>
</organism>
<dbReference type="RefSeq" id="WP_160846877.1">
    <property type="nucleotide sequence ID" value="NZ_WMEU01000001.1"/>
</dbReference>
<dbReference type="EMBL" id="WMEQ01000003">
    <property type="protein sequence ID" value="MYL33079.1"/>
    <property type="molecule type" value="Genomic_DNA"/>
</dbReference>
<keyword evidence="1" id="KW-1133">Transmembrane helix</keyword>
<protein>
    <submittedName>
        <fullName evidence="2">Uncharacterized protein</fullName>
    </submittedName>
</protein>
<accession>A0A6I5A3A8</accession>
<dbReference type="Proteomes" id="UP000468638">
    <property type="component" value="Unassembled WGS sequence"/>
</dbReference>
<comment type="caution">
    <text evidence="2">The sequence shown here is derived from an EMBL/GenBank/DDBJ whole genome shotgun (WGS) entry which is preliminary data.</text>
</comment>
<sequence>MSFKKQALIMTGNAVLGLISCYLYLYFWVAFSFGASIITIEAALSMIIPLTLFGVFNAFVLSKEERTGWIYAVSTYLGTILLFVIIFSLT</sequence>
<reference evidence="2 3" key="1">
    <citation type="submission" date="2019-11" db="EMBL/GenBank/DDBJ databases">
        <title>Genome sequences of 17 halophilic strains isolated from different environments.</title>
        <authorList>
            <person name="Furrow R.E."/>
        </authorList>
    </citation>
    <scope>NUCLEOTIDE SEQUENCE [LARGE SCALE GENOMIC DNA]</scope>
    <source>
        <strain evidence="2 3">22514_16_FS</strain>
    </source>
</reference>
<dbReference type="PROSITE" id="PS51257">
    <property type="entry name" value="PROKAR_LIPOPROTEIN"/>
    <property type="match status" value="1"/>
</dbReference>
<evidence type="ECO:0000313" key="2">
    <source>
        <dbReference type="EMBL" id="MYL33079.1"/>
    </source>
</evidence>
<keyword evidence="1" id="KW-0812">Transmembrane</keyword>
<feature type="transmembrane region" description="Helical" evidence="1">
    <location>
        <begin position="68"/>
        <end position="89"/>
    </location>
</feature>
<evidence type="ECO:0000256" key="1">
    <source>
        <dbReference type="SAM" id="Phobius"/>
    </source>
</evidence>
<gene>
    <name evidence="2" type="ORF">GLW05_05645</name>
</gene>
<feature type="transmembrane region" description="Helical" evidence="1">
    <location>
        <begin position="33"/>
        <end position="56"/>
    </location>
</feature>
<evidence type="ECO:0000313" key="3">
    <source>
        <dbReference type="Proteomes" id="UP000468638"/>
    </source>
</evidence>